<keyword evidence="4" id="KW-1185">Reference proteome</keyword>
<dbReference type="EMBL" id="CP095848">
    <property type="protein sequence ID" value="UPL47965.1"/>
    <property type="molecule type" value="Genomic_DNA"/>
</dbReference>
<evidence type="ECO:0000259" key="2">
    <source>
        <dbReference type="Pfam" id="PF07584"/>
    </source>
</evidence>
<dbReference type="InterPro" id="IPR011933">
    <property type="entry name" value="Double_TM_dom"/>
</dbReference>
<name>A0ABY4J548_9BACT</name>
<sequence>MVFTYPWFLIGLASIAIPIAIHLFELRRPQKLLFSNVEFISEVKLVTARQRKLRHLAVLAARIGLLGFLVLLFAQPFIPAPIESKSDNGTVGVILDNSPSMRRLGRNEQSVLEHGIQEASALPLAFPATARYSLLPAGKSALGAPEYQVAVEQIQATGQNTDLGQWLLQNQQQQAVDPLFVFSDFQKKSFSTQSIRELDTTRQVFLVPLAAQDGPNAFVDSVWLDDAFVRQGVDLRLRIRLRNGGEQPATNCQVKVFVGRQQAAALQVSVPAQQTVTTQVRVRLSDAAAQACRVEIEDFPVDFDNTYCFTLQPATQISVVELATEQQLARLYANEPLFSYRHVGTLPSDYQSILNANLLVLREAPAISVGLRENLRRAVQQGASVVVIPSAIGSSQESYTRLFRELGVGSVQWQPQSSSGPVLQEVAMPSAQNPFFRDVFTNANQRAGMPKAAPILGWSRSGTDVLRMRDGQEYLAGFPSGKGMVYVFAAPLNSLYSDFAQHPLFVPVMYRLAMESYQQEQLPAYRLNQQTIALRLPKLEQASLADNVVYRLVKDSLTYIPVQRQQGGVLHLDVPPGLQEPGFYSLQRAGKTVATLAFNFDKRESDLRSYSAAELRQLVGPNRPNIQVYEPGQAQTVAAHYRATRVGVPLWRYCLWGALACLLLEGVLLRWNRRPAPAAAVAA</sequence>
<accession>A0ABY4J548</accession>
<protein>
    <submittedName>
        <fullName evidence="3">BatA domain-containing protein</fullName>
    </submittedName>
</protein>
<dbReference type="Pfam" id="PF07584">
    <property type="entry name" value="BatA"/>
    <property type="match status" value="1"/>
</dbReference>
<proteinExistence type="predicted"/>
<feature type="transmembrane region" description="Helical" evidence="1">
    <location>
        <begin position="56"/>
        <end position="78"/>
    </location>
</feature>
<evidence type="ECO:0000313" key="4">
    <source>
        <dbReference type="Proteomes" id="UP000829647"/>
    </source>
</evidence>
<gene>
    <name evidence="3" type="ORF">MWH26_12250</name>
</gene>
<keyword evidence="1" id="KW-0472">Membrane</keyword>
<reference evidence="3 4" key="1">
    <citation type="submission" date="2022-04" db="EMBL/GenBank/DDBJ databases">
        <title>Hymenobacter sp. isolated from the air.</title>
        <authorList>
            <person name="Won M."/>
            <person name="Lee C.-M."/>
            <person name="Woen H.-Y."/>
            <person name="Kwon S.-W."/>
        </authorList>
    </citation>
    <scope>NUCLEOTIDE SEQUENCE [LARGE SCALE GENOMIC DNA]</scope>
    <source>
        <strain evidence="4">5516 S-25</strain>
    </source>
</reference>
<organism evidence="3 4">
    <name type="scientific">Hymenobacter sublimis</name>
    <dbReference type="NCBI Taxonomy" id="2933777"/>
    <lineage>
        <taxon>Bacteria</taxon>
        <taxon>Pseudomonadati</taxon>
        <taxon>Bacteroidota</taxon>
        <taxon>Cytophagia</taxon>
        <taxon>Cytophagales</taxon>
        <taxon>Hymenobacteraceae</taxon>
        <taxon>Hymenobacter</taxon>
    </lineage>
</organism>
<dbReference type="PANTHER" id="PTHR37464:SF1">
    <property type="entry name" value="BLL2463 PROTEIN"/>
    <property type="match status" value="1"/>
</dbReference>
<dbReference type="InterPro" id="IPR024163">
    <property type="entry name" value="Aerotolerance_reg_N"/>
</dbReference>
<keyword evidence="1" id="KW-0812">Transmembrane</keyword>
<feature type="domain" description="Aerotolerance regulator N-terminal" evidence="2">
    <location>
        <begin position="1"/>
        <end position="76"/>
    </location>
</feature>
<evidence type="ECO:0000313" key="3">
    <source>
        <dbReference type="EMBL" id="UPL47965.1"/>
    </source>
</evidence>
<dbReference type="PANTHER" id="PTHR37464">
    <property type="entry name" value="BLL2463 PROTEIN"/>
    <property type="match status" value="1"/>
</dbReference>
<dbReference type="RefSeq" id="WP_247974520.1">
    <property type="nucleotide sequence ID" value="NZ_CP095848.1"/>
</dbReference>
<keyword evidence="1" id="KW-1133">Transmembrane helix</keyword>
<evidence type="ECO:0000256" key="1">
    <source>
        <dbReference type="SAM" id="Phobius"/>
    </source>
</evidence>
<dbReference type="Proteomes" id="UP000829647">
    <property type="component" value="Chromosome"/>
</dbReference>
<feature type="transmembrane region" description="Helical" evidence="1">
    <location>
        <begin position="6"/>
        <end position="24"/>
    </location>
</feature>
<dbReference type="NCBIfam" id="TIGR02226">
    <property type="entry name" value="two_anch"/>
    <property type="match status" value="1"/>
</dbReference>